<dbReference type="EMBL" id="CAESGF010000007">
    <property type="protein sequence ID" value="CAB4363715.1"/>
    <property type="molecule type" value="Genomic_DNA"/>
</dbReference>
<feature type="compositionally biased region" description="Gly residues" evidence="1">
    <location>
        <begin position="92"/>
        <end position="101"/>
    </location>
</feature>
<feature type="compositionally biased region" description="Low complexity" evidence="1">
    <location>
        <begin position="102"/>
        <end position="112"/>
    </location>
</feature>
<evidence type="ECO:0000313" key="3">
    <source>
        <dbReference type="EMBL" id="CAB4363715.1"/>
    </source>
</evidence>
<dbReference type="EMBL" id="CAEZYF010000005">
    <property type="protein sequence ID" value="CAB4717902.1"/>
    <property type="molecule type" value="Genomic_DNA"/>
</dbReference>
<evidence type="ECO:0000256" key="1">
    <source>
        <dbReference type="SAM" id="MobiDB-lite"/>
    </source>
</evidence>
<sequence>MLPNTDQLDDSHRSRRRRRNQIAVAVAAVLAVGGTVTALAISDSRAGTIAPRAVATSGGVDSVGGGFVAWLTTTGPGGSATVAGDGNDGDGNDGTGNGNDGNDGNDNNGNGNLFERGPFGFFGNGNGACNGC</sequence>
<protein>
    <submittedName>
        <fullName evidence="3">Unannotated protein</fullName>
    </submittedName>
</protein>
<gene>
    <name evidence="4" type="ORF">UFOPK2656_01102</name>
    <name evidence="5" type="ORF">UFOPK3267_01798</name>
    <name evidence="6" type="ORF">UFOPK3651_01522</name>
    <name evidence="7" type="ORF">UFOPK3931_01269</name>
    <name evidence="3" type="ORF">UFOPK4189_01491</name>
</gene>
<organism evidence="3">
    <name type="scientific">freshwater metagenome</name>
    <dbReference type="NCBI Taxonomy" id="449393"/>
    <lineage>
        <taxon>unclassified sequences</taxon>
        <taxon>metagenomes</taxon>
        <taxon>ecological metagenomes</taxon>
    </lineage>
</organism>
<dbReference type="AlphaFoldDB" id="A0A6J6A3M1"/>
<evidence type="ECO:0000313" key="6">
    <source>
        <dbReference type="EMBL" id="CAB4931686.1"/>
    </source>
</evidence>
<evidence type="ECO:0000313" key="4">
    <source>
        <dbReference type="EMBL" id="CAB4717902.1"/>
    </source>
</evidence>
<feature type="region of interest" description="Disordered" evidence="1">
    <location>
        <begin position="74"/>
        <end position="112"/>
    </location>
</feature>
<feature type="transmembrane region" description="Helical" evidence="2">
    <location>
        <begin position="21"/>
        <end position="41"/>
    </location>
</feature>
<proteinExistence type="predicted"/>
<keyword evidence="2" id="KW-0472">Membrane</keyword>
<evidence type="ECO:0000256" key="2">
    <source>
        <dbReference type="SAM" id="Phobius"/>
    </source>
</evidence>
<keyword evidence="2" id="KW-1133">Transmembrane helix</keyword>
<keyword evidence="2" id="KW-0812">Transmembrane</keyword>
<dbReference type="EMBL" id="CAFBOL010000027">
    <property type="protein sequence ID" value="CAB4987795.1"/>
    <property type="molecule type" value="Genomic_DNA"/>
</dbReference>
<accession>A0A6J6A3M1</accession>
<evidence type="ECO:0000313" key="5">
    <source>
        <dbReference type="EMBL" id="CAB4851911.1"/>
    </source>
</evidence>
<dbReference type="EMBL" id="CAFBIY010000102">
    <property type="protein sequence ID" value="CAB4851911.1"/>
    <property type="molecule type" value="Genomic_DNA"/>
</dbReference>
<evidence type="ECO:0000313" key="7">
    <source>
        <dbReference type="EMBL" id="CAB4987795.1"/>
    </source>
</evidence>
<name>A0A6J6A3M1_9ZZZZ</name>
<dbReference type="EMBL" id="CAFBMT010000007">
    <property type="protein sequence ID" value="CAB4931686.1"/>
    <property type="molecule type" value="Genomic_DNA"/>
</dbReference>
<reference evidence="3" key="1">
    <citation type="submission" date="2020-05" db="EMBL/GenBank/DDBJ databases">
        <authorList>
            <person name="Chiriac C."/>
            <person name="Salcher M."/>
            <person name="Ghai R."/>
            <person name="Kavagutti S V."/>
        </authorList>
    </citation>
    <scope>NUCLEOTIDE SEQUENCE</scope>
</reference>